<dbReference type="EMBL" id="FN596008">
    <property type="protein sequence ID" value="CBI32678.3"/>
    <property type="molecule type" value="Genomic_DNA"/>
</dbReference>
<evidence type="ECO:0000313" key="2">
    <source>
        <dbReference type="Proteomes" id="UP000009183"/>
    </source>
</evidence>
<dbReference type="InParanoid" id="D7TQF8"/>
<gene>
    <name evidence="1" type="ordered locus">VIT_08s0040g02530</name>
</gene>
<evidence type="ECO:0000313" key="1">
    <source>
        <dbReference type="EMBL" id="CBI32678.3"/>
    </source>
</evidence>
<dbReference type="AlphaFoldDB" id="D7TQF8"/>
<protein>
    <submittedName>
        <fullName evidence="1">Uncharacterized protein</fullName>
    </submittedName>
</protein>
<accession>D7TQF8</accession>
<dbReference type="PaxDb" id="29760-VIT_08s0040g02530.t01"/>
<proteinExistence type="predicted"/>
<dbReference type="Proteomes" id="UP000009183">
    <property type="component" value="Chromosome 8"/>
</dbReference>
<reference evidence="2" key="1">
    <citation type="journal article" date="2007" name="Nature">
        <title>The grapevine genome sequence suggests ancestral hexaploidization in major angiosperm phyla.</title>
        <authorList>
            <consortium name="The French-Italian Public Consortium for Grapevine Genome Characterization."/>
            <person name="Jaillon O."/>
            <person name="Aury J.-M."/>
            <person name="Noel B."/>
            <person name="Policriti A."/>
            <person name="Clepet C."/>
            <person name="Casagrande A."/>
            <person name="Choisne N."/>
            <person name="Aubourg S."/>
            <person name="Vitulo N."/>
            <person name="Jubin C."/>
            <person name="Vezzi A."/>
            <person name="Legeai F."/>
            <person name="Hugueney P."/>
            <person name="Dasilva C."/>
            <person name="Horner D."/>
            <person name="Mica E."/>
            <person name="Jublot D."/>
            <person name="Poulain J."/>
            <person name="Bruyere C."/>
            <person name="Billault A."/>
            <person name="Segurens B."/>
            <person name="Gouyvenoux M."/>
            <person name="Ugarte E."/>
            <person name="Cattonaro F."/>
            <person name="Anthouard V."/>
            <person name="Vico V."/>
            <person name="Del Fabbro C."/>
            <person name="Alaux M."/>
            <person name="Di Gaspero G."/>
            <person name="Dumas V."/>
            <person name="Felice N."/>
            <person name="Paillard S."/>
            <person name="Juman I."/>
            <person name="Moroldo M."/>
            <person name="Scalabrin S."/>
            <person name="Canaguier A."/>
            <person name="Le Clainche I."/>
            <person name="Malacrida G."/>
            <person name="Durand E."/>
            <person name="Pesole G."/>
            <person name="Laucou V."/>
            <person name="Chatelet P."/>
            <person name="Merdinoglu D."/>
            <person name="Delledonne M."/>
            <person name="Pezzotti M."/>
            <person name="Lecharny A."/>
            <person name="Scarpelli C."/>
            <person name="Artiguenave F."/>
            <person name="Pe M.E."/>
            <person name="Valle G."/>
            <person name="Morgante M."/>
            <person name="Caboche M."/>
            <person name="Adam-Blondon A.-F."/>
            <person name="Weissenbach J."/>
            <person name="Quetier F."/>
            <person name="Wincker P."/>
        </authorList>
    </citation>
    <scope>NUCLEOTIDE SEQUENCE [LARGE SCALE GENOMIC DNA]</scope>
    <source>
        <strain evidence="2">cv. Pinot noir / PN40024</strain>
    </source>
</reference>
<dbReference type="HOGENOM" id="CLU_1621961_0_0_1"/>
<organism evidence="1 2">
    <name type="scientific">Vitis vinifera</name>
    <name type="common">Grape</name>
    <dbReference type="NCBI Taxonomy" id="29760"/>
    <lineage>
        <taxon>Eukaryota</taxon>
        <taxon>Viridiplantae</taxon>
        <taxon>Streptophyta</taxon>
        <taxon>Embryophyta</taxon>
        <taxon>Tracheophyta</taxon>
        <taxon>Spermatophyta</taxon>
        <taxon>Magnoliopsida</taxon>
        <taxon>eudicotyledons</taxon>
        <taxon>Gunneridae</taxon>
        <taxon>Pentapetalae</taxon>
        <taxon>rosids</taxon>
        <taxon>Vitales</taxon>
        <taxon>Vitaceae</taxon>
        <taxon>Viteae</taxon>
        <taxon>Vitis</taxon>
    </lineage>
</organism>
<name>D7TQF8_VITVI</name>
<sequence>MGTIYAGAAAPFCFSEERFLTPFPSSLSPFSLSLFSLPNLGFLPSFYNERKSRYGKRRKKGSWRTNSHRGVKKKLKYFPSLIVDLPPCPPLCKEQTEACKEIFFMKKDEAGLLRLSQYLNRIFLSFSFRLRFFRGSCLHFSCNLGLFYSLLDCCFCALVRCYPL</sequence>
<keyword evidence="2" id="KW-1185">Reference proteome</keyword>